<dbReference type="PANTHER" id="PTHR45436">
    <property type="entry name" value="SENSOR HISTIDINE KINASE YKOH"/>
    <property type="match status" value="1"/>
</dbReference>
<keyword evidence="7 14" id="KW-0418">Kinase</keyword>
<feature type="transmembrane region" description="Helical" evidence="11">
    <location>
        <begin position="154"/>
        <end position="179"/>
    </location>
</feature>
<evidence type="ECO:0000256" key="10">
    <source>
        <dbReference type="ARBA" id="ARBA00023136"/>
    </source>
</evidence>
<dbReference type="PROSITE" id="PS50109">
    <property type="entry name" value="HIS_KIN"/>
    <property type="match status" value="1"/>
</dbReference>
<evidence type="ECO:0000259" key="13">
    <source>
        <dbReference type="PROSITE" id="PS50885"/>
    </source>
</evidence>
<accession>A0A1I3RPZ4</accession>
<dbReference type="Gene3D" id="6.10.340.10">
    <property type="match status" value="1"/>
</dbReference>
<dbReference type="SUPFAM" id="SSF47384">
    <property type="entry name" value="Homodimeric domain of signal transducing histidine kinase"/>
    <property type="match status" value="1"/>
</dbReference>
<comment type="catalytic activity">
    <reaction evidence="1">
        <text>ATP + protein L-histidine = ADP + protein N-phospho-L-histidine.</text>
        <dbReference type="EC" id="2.7.13.3"/>
    </reaction>
</comment>
<dbReference type="InterPro" id="IPR004358">
    <property type="entry name" value="Sig_transdc_His_kin-like_C"/>
</dbReference>
<dbReference type="SUPFAM" id="SSF55874">
    <property type="entry name" value="ATPase domain of HSP90 chaperone/DNA topoisomerase II/histidine kinase"/>
    <property type="match status" value="1"/>
</dbReference>
<dbReference type="RefSeq" id="WP_066599064.1">
    <property type="nucleotide sequence ID" value="NZ_FORY01000005.1"/>
</dbReference>
<keyword evidence="6 11" id="KW-0812">Transmembrane</keyword>
<gene>
    <name evidence="14" type="ORF">SAMN04488138_105228</name>
</gene>
<evidence type="ECO:0000256" key="4">
    <source>
        <dbReference type="ARBA" id="ARBA00022553"/>
    </source>
</evidence>
<dbReference type="SMART" id="SM00388">
    <property type="entry name" value="HisKA"/>
    <property type="match status" value="1"/>
</dbReference>
<evidence type="ECO:0000313" key="15">
    <source>
        <dbReference type="Proteomes" id="UP000183299"/>
    </source>
</evidence>
<dbReference type="InterPro" id="IPR005467">
    <property type="entry name" value="His_kinase_dom"/>
</dbReference>
<evidence type="ECO:0000256" key="9">
    <source>
        <dbReference type="ARBA" id="ARBA00023012"/>
    </source>
</evidence>
<dbReference type="InterPro" id="IPR050428">
    <property type="entry name" value="TCS_sensor_his_kinase"/>
</dbReference>
<evidence type="ECO:0000256" key="5">
    <source>
        <dbReference type="ARBA" id="ARBA00022679"/>
    </source>
</evidence>
<dbReference type="InterPro" id="IPR003660">
    <property type="entry name" value="HAMP_dom"/>
</dbReference>
<dbReference type="Gene3D" id="3.30.565.10">
    <property type="entry name" value="Histidine kinase-like ATPase, C-terminal domain"/>
    <property type="match status" value="1"/>
</dbReference>
<feature type="domain" description="HAMP" evidence="13">
    <location>
        <begin position="179"/>
        <end position="232"/>
    </location>
</feature>
<comment type="subcellular location">
    <subcellularLocation>
        <location evidence="2">Membrane</location>
    </subcellularLocation>
</comment>
<reference evidence="14 15" key="1">
    <citation type="submission" date="2016-10" db="EMBL/GenBank/DDBJ databases">
        <authorList>
            <person name="de Groot N.N."/>
        </authorList>
    </citation>
    <scope>NUCLEOTIDE SEQUENCE [LARGE SCALE GENOMIC DNA]</scope>
    <source>
        <strain evidence="14 15">CGMCC 1.8891</strain>
    </source>
</reference>
<dbReference type="SMART" id="SM00304">
    <property type="entry name" value="HAMP"/>
    <property type="match status" value="1"/>
</dbReference>
<proteinExistence type="predicted"/>
<dbReference type="PRINTS" id="PR00344">
    <property type="entry name" value="BCTRLSENSOR"/>
</dbReference>
<dbReference type="STRING" id="576117.SAMN04488138_105228"/>
<dbReference type="EC" id="2.7.13.3" evidence="3"/>
<dbReference type="PANTHER" id="PTHR45436:SF8">
    <property type="entry name" value="HISTIDINE KINASE"/>
    <property type="match status" value="1"/>
</dbReference>
<dbReference type="GO" id="GO:0005886">
    <property type="term" value="C:plasma membrane"/>
    <property type="evidence" value="ECO:0007669"/>
    <property type="project" value="TreeGrafter"/>
</dbReference>
<evidence type="ECO:0000259" key="12">
    <source>
        <dbReference type="PROSITE" id="PS50109"/>
    </source>
</evidence>
<evidence type="ECO:0000256" key="8">
    <source>
        <dbReference type="ARBA" id="ARBA00022989"/>
    </source>
</evidence>
<dbReference type="InterPro" id="IPR036890">
    <property type="entry name" value="HATPase_C_sf"/>
</dbReference>
<organism evidence="14 15">
    <name type="scientific">Celeribacter halophilus</name>
    <dbReference type="NCBI Taxonomy" id="576117"/>
    <lineage>
        <taxon>Bacteria</taxon>
        <taxon>Pseudomonadati</taxon>
        <taxon>Pseudomonadota</taxon>
        <taxon>Alphaproteobacteria</taxon>
        <taxon>Rhodobacterales</taxon>
        <taxon>Roseobacteraceae</taxon>
        <taxon>Celeribacter</taxon>
    </lineage>
</organism>
<feature type="transmembrane region" description="Helical" evidence="11">
    <location>
        <begin position="20"/>
        <end position="40"/>
    </location>
</feature>
<feature type="domain" description="Histidine kinase" evidence="12">
    <location>
        <begin position="240"/>
        <end position="451"/>
    </location>
</feature>
<keyword evidence="9" id="KW-0902">Two-component regulatory system</keyword>
<keyword evidence="15" id="KW-1185">Reference proteome</keyword>
<keyword evidence="5" id="KW-0808">Transferase</keyword>
<dbReference type="Proteomes" id="UP000183299">
    <property type="component" value="Unassembled WGS sequence"/>
</dbReference>
<dbReference type="GeneID" id="98664888"/>
<evidence type="ECO:0000256" key="3">
    <source>
        <dbReference type="ARBA" id="ARBA00012438"/>
    </source>
</evidence>
<evidence type="ECO:0000313" key="14">
    <source>
        <dbReference type="EMBL" id="SFJ48643.1"/>
    </source>
</evidence>
<dbReference type="Pfam" id="PF00512">
    <property type="entry name" value="HisKA"/>
    <property type="match status" value="1"/>
</dbReference>
<dbReference type="InterPro" id="IPR036097">
    <property type="entry name" value="HisK_dim/P_sf"/>
</dbReference>
<protein>
    <recommendedName>
        <fullName evidence="3">histidine kinase</fullName>
        <ecNumber evidence="3">2.7.13.3</ecNumber>
    </recommendedName>
</protein>
<evidence type="ECO:0000256" key="2">
    <source>
        <dbReference type="ARBA" id="ARBA00004370"/>
    </source>
</evidence>
<dbReference type="GO" id="GO:0000155">
    <property type="term" value="F:phosphorelay sensor kinase activity"/>
    <property type="evidence" value="ECO:0007669"/>
    <property type="project" value="InterPro"/>
</dbReference>
<sequence>MSLNQFPDLAAISRMSAMRQAITITIAFLLILVVAGAIAISGFERETQRRIEDELQIRFAEVRADIERLGFDPARYPDAKNERVEYFPGRKDIAEGIHNSLELDWRFWQRGQPASPQEGELGGYEDWIYLAGPVRGGQLIVATDLRRQDDFLQIMLETMGLVGLGAAFSALCLGLYLGARTQRRINAISGALGSFGAGDLSARVGGSTRHDDLGDLSRQLDATLDQLDALIRQSRDFASNIAHDLKTPLARLRIRLDQALMASEDGGNSTTSIEAAITQAEQITAIFDAFLRIAKLETGTARASFAPVDLGQVAEDMFDTYRYVVEDTGRRLMLDKTDPVVVSGDRVLLMQAIANLLENATRHTPKGTRIWILAHGRQIGVADDGPGIPPEEFGHVTQPLYRLERSRTTEGVGLGLSLVKTIANLHGTELVFSENPQLPIKAGLYVQIGMP</sequence>
<dbReference type="AlphaFoldDB" id="A0A1I3RPZ4"/>
<dbReference type="SMART" id="SM00387">
    <property type="entry name" value="HATPase_c"/>
    <property type="match status" value="1"/>
</dbReference>
<evidence type="ECO:0000256" key="6">
    <source>
        <dbReference type="ARBA" id="ARBA00022692"/>
    </source>
</evidence>
<evidence type="ECO:0000256" key="7">
    <source>
        <dbReference type="ARBA" id="ARBA00022777"/>
    </source>
</evidence>
<dbReference type="InterPro" id="IPR003661">
    <property type="entry name" value="HisK_dim/P_dom"/>
</dbReference>
<dbReference type="CDD" id="cd00082">
    <property type="entry name" value="HisKA"/>
    <property type="match status" value="1"/>
</dbReference>
<dbReference type="Pfam" id="PF02518">
    <property type="entry name" value="HATPase_c"/>
    <property type="match status" value="1"/>
</dbReference>
<evidence type="ECO:0000256" key="1">
    <source>
        <dbReference type="ARBA" id="ARBA00000085"/>
    </source>
</evidence>
<dbReference type="InterPro" id="IPR003594">
    <property type="entry name" value="HATPase_dom"/>
</dbReference>
<name>A0A1I3RPZ4_9RHOB</name>
<keyword evidence="10 11" id="KW-0472">Membrane</keyword>
<dbReference type="PROSITE" id="PS50885">
    <property type="entry name" value="HAMP"/>
    <property type="match status" value="1"/>
</dbReference>
<keyword evidence="8 11" id="KW-1133">Transmembrane helix</keyword>
<evidence type="ECO:0000256" key="11">
    <source>
        <dbReference type="SAM" id="Phobius"/>
    </source>
</evidence>
<dbReference type="EMBL" id="FORY01000005">
    <property type="protein sequence ID" value="SFJ48643.1"/>
    <property type="molecule type" value="Genomic_DNA"/>
</dbReference>
<keyword evidence="4" id="KW-0597">Phosphoprotein</keyword>